<evidence type="ECO:0000313" key="8">
    <source>
        <dbReference type="EMBL" id="OFW55484.1"/>
    </source>
</evidence>
<organism evidence="8 9">
    <name type="scientific">Candidatus Solincola sediminis</name>
    <dbReference type="NCBI Taxonomy" id="1797199"/>
    <lineage>
        <taxon>Bacteria</taxon>
        <taxon>Bacillati</taxon>
        <taxon>Actinomycetota</taxon>
        <taxon>Candidatus Geothermincolia</taxon>
        <taxon>Candidatus Geothermincolales</taxon>
        <taxon>Candidatus Geothermincolaceae</taxon>
        <taxon>Candidatus Solincola</taxon>
    </lineage>
</organism>
<dbReference type="Proteomes" id="UP000177876">
    <property type="component" value="Unassembled WGS sequence"/>
</dbReference>
<evidence type="ECO:0000256" key="4">
    <source>
        <dbReference type="ARBA" id="ARBA00022679"/>
    </source>
</evidence>
<dbReference type="NCBIfam" id="TIGR00453">
    <property type="entry name" value="ispD"/>
    <property type="match status" value="1"/>
</dbReference>
<evidence type="ECO:0000256" key="2">
    <source>
        <dbReference type="ARBA" id="ARBA00004787"/>
    </source>
</evidence>
<accession>A0A1F2WF60</accession>
<evidence type="ECO:0000256" key="5">
    <source>
        <dbReference type="ARBA" id="ARBA00022695"/>
    </source>
</evidence>
<evidence type="ECO:0000256" key="1">
    <source>
        <dbReference type="ARBA" id="ARBA00001282"/>
    </source>
</evidence>
<dbReference type="EC" id="2.7.7.60" evidence="7"/>
<gene>
    <name evidence="7" type="primary">ispD</name>
    <name evidence="8" type="ORF">A2Y75_09175</name>
</gene>
<evidence type="ECO:0000256" key="7">
    <source>
        <dbReference type="HAMAP-Rule" id="MF_00108"/>
    </source>
</evidence>
<dbReference type="HAMAP" id="MF_00108">
    <property type="entry name" value="IspD"/>
    <property type="match status" value="1"/>
</dbReference>
<dbReference type="AlphaFoldDB" id="A0A1F2WF60"/>
<dbReference type="InterPro" id="IPR018294">
    <property type="entry name" value="ISPD_synthase_CS"/>
</dbReference>
<dbReference type="InterPro" id="IPR034683">
    <property type="entry name" value="IspD/TarI"/>
</dbReference>
<evidence type="ECO:0000256" key="6">
    <source>
        <dbReference type="ARBA" id="ARBA00023229"/>
    </source>
</evidence>
<keyword evidence="4 7" id="KW-0808">Transferase</keyword>
<keyword evidence="5 7" id="KW-0548">Nucleotidyltransferase</keyword>
<feature type="site" description="Transition state stabilizer" evidence="7">
    <location>
        <position position="17"/>
    </location>
</feature>
<comment type="pathway">
    <text evidence="2 7">Isoprenoid biosynthesis; isopentenyl diphosphate biosynthesis via DXP pathway; isopentenyl diphosphate from 1-deoxy-D-xylulose 5-phosphate: step 2/6.</text>
</comment>
<dbReference type="PANTHER" id="PTHR32125">
    <property type="entry name" value="2-C-METHYL-D-ERYTHRITOL 4-PHOSPHATE CYTIDYLYLTRANSFERASE, CHLOROPLASTIC"/>
    <property type="match status" value="1"/>
</dbReference>
<dbReference type="InterPro" id="IPR001228">
    <property type="entry name" value="IspD"/>
</dbReference>
<comment type="catalytic activity">
    <reaction evidence="1 7">
        <text>2-C-methyl-D-erythritol 4-phosphate + CTP + H(+) = 4-CDP-2-C-methyl-D-erythritol + diphosphate</text>
        <dbReference type="Rhea" id="RHEA:13429"/>
        <dbReference type="ChEBI" id="CHEBI:15378"/>
        <dbReference type="ChEBI" id="CHEBI:33019"/>
        <dbReference type="ChEBI" id="CHEBI:37563"/>
        <dbReference type="ChEBI" id="CHEBI:57823"/>
        <dbReference type="ChEBI" id="CHEBI:58262"/>
        <dbReference type="EC" id="2.7.7.60"/>
    </reaction>
</comment>
<dbReference type="Gene3D" id="3.90.550.10">
    <property type="entry name" value="Spore Coat Polysaccharide Biosynthesis Protein SpsA, Chain A"/>
    <property type="match status" value="1"/>
</dbReference>
<evidence type="ECO:0000313" key="9">
    <source>
        <dbReference type="Proteomes" id="UP000177876"/>
    </source>
</evidence>
<dbReference type="EMBL" id="MELK01000053">
    <property type="protein sequence ID" value="OFW55484.1"/>
    <property type="molecule type" value="Genomic_DNA"/>
</dbReference>
<dbReference type="Pfam" id="PF01128">
    <property type="entry name" value="IspD"/>
    <property type="match status" value="1"/>
</dbReference>
<dbReference type="InterPro" id="IPR050088">
    <property type="entry name" value="IspD/TarI_cytidylyltransf_bact"/>
</dbReference>
<dbReference type="GO" id="GO:0050518">
    <property type="term" value="F:2-C-methyl-D-erythritol 4-phosphate cytidylyltransferase activity"/>
    <property type="evidence" value="ECO:0007669"/>
    <property type="project" value="UniProtKB-UniRule"/>
</dbReference>
<dbReference type="InterPro" id="IPR029044">
    <property type="entry name" value="Nucleotide-diphossugar_trans"/>
</dbReference>
<evidence type="ECO:0000256" key="3">
    <source>
        <dbReference type="ARBA" id="ARBA00009789"/>
    </source>
</evidence>
<feature type="site" description="Positions MEP for the nucleophilic attack" evidence="7">
    <location>
        <position position="157"/>
    </location>
</feature>
<dbReference type="SUPFAM" id="SSF53448">
    <property type="entry name" value="Nucleotide-diphospho-sugar transferases"/>
    <property type="match status" value="1"/>
</dbReference>
<keyword evidence="6 7" id="KW-0414">Isoprene biosynthesis</keyword>
<sequence>MGAGVAAIVAGAGRGERIGKREGKLFLELCGVPVIAWSLLNLDAVPEIEEIVLAVNGEDLERADALIASIGLEKVARTVEGGEFRQESVFKALRSLSSNPEIIIVHDGARPLAPPSLFEKAVRALRESDCEGLITAVPVVDTIKEVEGGWVVKTPERRRLWAVQTPECFRAQALIDAHEKASQEGVWATDDAALLERYRYRVRVVGGEITNLKITFPIDLITAEALLKKGGLGVAVPRGTGL</sequence>
<comment type="function">
    <text evidence="7">Catalyzes the formation of 4-diphosphocytidyl-2-C-methyl-D-erythritol from CTP and 2-C-methyl-D-erythritol 4-phosphate (MEP).</text>
</comment>
<dbReference type="UniPathway" id="UPA00056">
    <property type="reaction ID" value="UER00093"/>
</dbReference>
<dbReference type="FunFam" id="3.90.550.10:FF:000003">
    <property type="entry name" value="2-C-methyl-D-erythritol 4-phosphate cytidylyltransferase"/>
    <property type="match status" value="1"/>
</dbReference>
<reference evidence="8 9" key="1">
    <citation type="journal article" date="2016" name="Nat. Commun.">
        <title>Thousands of microbial genomes shed light on interconnected biogeochemical processes in an aquifer system.</title>
        <authorList>
            <person name="Anantharaman K."/>
            <person name="Brown C.T."/>
            <person name="Hug L.A."/>
            <person name="Sharon I."/>
            <person name="Castelle C.J."/>
            <person name="Probst A.J."/>
            <person name="Thomas B.C."/>
            <person name="Singh A."/>
            <person name="Wilkins M.J."/>
            <person name="Karaoz U."/>
            <person name="Brodie E.L."/>
            <person name="Williams K.H."/>
            <person name="Hubbard S.S."/>
            <person name="Banfield J.F."/>
        </authorList>
    </citation>
    <scope>NUCLEOTIDE SEQUENCE [LARGE SCALE GENOMIC DNA]</scope>
</reference>
<proteinExistence type="inferred from homology"/>
<dbReference type="STRING" id="1797197.A2Y75_09175"/>
<comment type="caution">
    <text evidence="8">The sequence shown here is derived from an EMBL/GenBank/DDBJ whole genome shotgun (WGS) entry which is preliminary data.</text>
</comment>
<feature type="site" description="Positions MEP for the nucleophilic attack" evidence="7">
    <location>
        <position position="213"/>
    </location>
</feature>
<dbReference type="PROSITE" id="PS01295">
    <property type="entry name" value="ISPD"/>
    <property type="match status" value="1"/>
</dbReference>
<dbReference type="PANTHER" id="PTHR32125:SF4">
    <property type="entry name" value="2-C-METHYL-D-ERYTHRITOL 4-PHOSPHATE CYTIDYLYLTRANSFERASE, CHLOROPLASTIC"/>
    <property type="match status" value="1"/>
</dbReference>
<feature type="site" description="Transition state stabilizer" evidence="7">
    <location>
        <position position="24"/>
    </location>
</feature>
<dbReference type="CDD" id="cd02516">
    <property type="entry name" value="CDP-ME_synthetase"/>
    <property type="match status" value="1"/>
</dbReference>
<comment type="similarity">
    <text evidence="3 7">Belongs to the IspD/TarI cytidylyltransferase family. IspD subfamily.</text>
</comment>
<name>A0A1F2WF60_9ACTN</name>
<protein>
    <recommendedName>
        <fullName evidence="7">2-C-methyl-D-erythritol 4-phosphate cytidylyltransferase</fullName>
        <ecNumber evidence="7">2.7.7.60</ecNumber>
    </recommendedName>
    <alternativeName>
        <fullName evidence="7">4-diphosphocytidyl-2C-methyl-D-erythritol synthase</fullName>
    </alternativeName>
    <alternativeName>
        <fullName evidence="7">MEP cytidylyltransferase</fullName>
        <shortName evidence="7">MCT</shortName>
    </alternativeName>
</protein>
<dbReference type="GO" id="GO:0019288">
    <property type="term" value="P:isopentenyl diphosphate biosynthetic process, methylerythritol 4-phosphate pathway"/>
    <property type="evidence" value="ECO:0007669"/>
    <property type="project" value="UniProtKB-UniRule"/>
</dbReference>